<accession>A0A507D7R6</accession>
<proteinExistence type="inferred from homology"/>
<sequence>MLVTLLLFILAFVLPPVAVFMVQGPSLSLCLNVILCIMGWLPGVIHAWVIICLSATPLAGNPAIVGVY</sequence>
<keyword evidence="4 6" id="KW-1133">Transmembrane helix</keyword>
<comment type="subcellular location">
    <subcellularLocation>
        <location evidence="1">Membrane</location>
    </subcellularLocation>
</comment>
<dbReference type="EMBL" id="QEAM01000076">
    <property type="protein sequence ID" value="TPX47514.1"/>
    <property type="molecule type" value="Genomic_DNA"/>
</dbReference>
<dbReference type="VEuPathDB" id="FungiDB:SeMB42_g02266"/>
<evidence type="ECO:0000256" key="5">
    <source>
        <dbReference type="ARBA" id="ARBA00023136"/>
    </source>
</evidence>
<evidence type="ECO:0000256" key="2">
    <source>
        <dbReference type="ARBA" id="ARBA00009530"/>
    </source>
</evidence>
<dbReference type="OrthoDB" id="2802411at2759"/>
<keyword evidence="5 6" id="KW-0472">Membrane</keyword>
<dbReference type="Proteomes" id="UP000320475">
    <property type="component" value="Unassembled WGS sequence"/>
</dbReference>
<name>A0A507D7R6_9FUNG</name>
<feature type="signal peptide" evidence="7">
    <location>
        <begin position="1"/>
        <end position="19"/>
    </location>
</feature>
<feature type="transmembrane region" description="Helical" evidence="6">
    <location>
        <begin position="31"/>
        <end position="53"/>
    </location>
</feature>
<evidence type="ECO:0000256" key="7">
    <source>
        <dbReference type="SAM" id="SignalP"/>
    </source>
</evidence>
<evidence type="ECO:0008006" key="10">
    <source>
        <dbReference type="Google" id="ProtNLM"/>
    </source>
</evidence>
<gene>
    <name evidence="8" type="ORF">SeLEV6574_g02642</name>
</gene>
<protein>
    <recommendedName>
        <fullName evidence="10">Plasma membrane proteolipid 3</fullName>
    </recommendedName>
</protein>
<comment type="caution">
    <text evidence="8">The sequence shown here is derived from an EMBL/GenBank/DDBJ whole genome shotgun (WGS) entry which is preliminary data.</text>
</comment>
<keyword evidence="3 6" id="KW-0812">Transmembrane</keyword>
<dbReference type="Pfam" id="PF01679">
    <property type="entry name" value="Pmp3"/>
    <property type="match status" value="1"/>
</dbReference>
<evidence type="ECO:0000256" key="6">
    <source>
        <dbReference type="SAM" id="Phobius"/>
    </source>
</evidence>
<dbReference type="AlphaFoldDB" id="A0A507D7R6"/>
<evidence type="ECO:0000313" key="9">
    <source>
        <dbReference type="Proteomes" id="UP000320475"/>
    </source>
</evidence>
<dbReference type="InterPro" id="IPR000612">
    <property type="entry name" value="PMP3"/>
</dbReference>
<evidence type="ECO:0000256" key="4">
    <source>
        <dbReference type="ARBA" id="ARBA00022989"/>
    </source>
</evidence>
<reference evidence="8 9" key="1">
    <citation type="journal article" date="2019" name="Sci. Rep.">
        <title>Comparative genomics of chytrid fungi reveal insights into the obligate biotrophic and pathogenic lifestyle of Synchytrium endobioticum.</title>
        <authorList>
            <person name="van de Vossenberg B.T.L.H."/>
            <person name="Warris S."/>
            <person name="Nguyen H.D.T."/>
            <person name="van Gent-Pelzer M.P.E."/>
            <person name="Joly D.L."/>
            <person name="van de Geest H.C."/>
            <person name="Bonants P.J.M."/>
            <person name="Smith D.S."/>
            <person name="Levesque C.A."/>
            <person name="van der Lee T.A.J."/>
        </authorList>
    </citation>
    <scope>NUCLEOTIDE SEQUENCE [LARGE SCALE GENOMIC DNA]</scope>
    <source>
        <strain evidence="8 9">LEV6574</strain>
    </source>
</reference>
<organism evidence="8 9">
    <name type="scientific">Synchytrium endobioticum</name>
    <dbReference type="NCBI Taxonomy" id="286115"/>
    <lineage>
        <taxon>Eukaryota</taxon>
        <taxon>Fungi</taxon>
        <taxon>Fungi incertae sedis</taxon>
        <taxon>Chytridiomycota</taxon>
        <taxon>Chytridiomycota incertae sedis</taxon>
        <taxon>Chytridiomycetes</taxon>
        <taxon>Synchytriales</taxon>
        <taxon>Synchytriaceae</taxon>
        <taxon>Synchytrium</taxon>
    </lineage>
</organism>
<dbReference type="PROSITE" id="PS01309">
    <property type="entry name" value="UPF0057"/>
    <property type="match status" value="1"/>
</dbReference>
<comment type="similarity">
    <text evidence="2">Belongs to the UPF0057 (PMP3) family.</text>
</comment>
<dbReference type="GO" id="GO:0016020">
    <property type="term" value="C:membrane"/>
    <property type="evidence" value="ECO:0007669"/>
    <property type="project" value="UniProtKB-SubCell"/>
</dbReference>
<evidence type="ECO:0000256" key="3">
    <source>
        <dbReference type="ARBA" id="ARBA00022692"/>
    </source>
</evidence>
<dbReference type="PANTHER" id="PTHR21659:SF42">
    <property type="entry name" value="UPF0057 MEMBRANE PROTEIN ZK632.10-RELATED"/>
    <property type="match status" value="1"/>
</dbReference>
<evidence type="ECO:0000256" key="1">
    <source>
        <dbReference type="ARBA" id="ARBA00004370"/>
    </source>
</evidence>
<dbReference type="PANTHER" id="PTHR21659">
    <property type="entry name" value="HYDROPHOBIC PROTEIN RCI2 LOW TEMPERATURE AND SALT RESPONSIVE PROTEIN LTI6 -RELATED"/>
    <property type="match status" value="1"/>
</dbReference>
<feature type="chain" id="PRO_5021275128" description="Plasma membrane proteolipid 3" evidence="7">
    <location>
        <begin position="20"/>
        <end position="68"/>
    </location>
</feature>
<keyword evidence="7" id="KW-0732">Signal</keyword>
<evidence type="ECO:0000313" key="8">
    <source>
        <dbReference type="EMBL" id="TPX47514.1"/>
    </source>
</evidence>